<dbReference type="EMBL" id="LR877146">
    <property type="protein sequence ID" value="CAD2213897.1"/>
    <property type="molecule type" value="Genomic_DNA"/>
</dbReference>
<dbReference type="Proteomes" id="UP000515908">
    <property type="component" value="Chromosome 02"/>
</dbReference>
<protein>
    <recommendedName>
        <fullName evidence="3">Cytochrome b5 heme-binding domain-containing protein</fullName>
    </recommendedName>
</protein>
<keyword evidence="2" id="KW-0812">Transmembrane</keyword>
<dbReference type="SUPFAM" id="SSF55856">
    <property type="entry name" value="Cytochrome b5-like heme/steroid binding domain"/>
    <property type="match status" value="1"/>
</dbReference>
<keyword evidence="5" id="KW-1185">Reference proteome</keyword>
<feature type="domain" description="Cytochrome b5 heme-binding" evidence="3">
    <location>
        <begin position="24"/>
        <end position="60"/>
    </location>
</feature>
<evidence type="ECO:0000256" key="2">
    <source>
        <dbReference type="SAM" id="Phobius"/>
    </source>
</evidence>
<dbReference type="VEuPathDB" id="TriTrypDB:ADEAN_000134100"/>
<sequence>MSETHVRFYYRGQTLMVPLEFIARQHPGGCEVLLAHADMDITKVFEKYNHSFDAIEIMRDWRVKEKKSVAPRAQAANPPAVTHCDVGDEEEDDEELRAIVQEIKKKEAEMKTKRSWWNKVALSIGVAASAAAIGMK</sequence>
<feature type="transmembrane region" description="Helical" evidence="2">
    <location>
        <begin position="116"/>
        <end position="135"/>
    </location>
</feature>
<dbReference type="Gene3D" id="3.10.120.10">
    <property type="entry name" value="Cytochrome b5-like heme/steroid binding domain"/>
    <property type="match status" value="1"/>
</dbReference>
<dbReference type="Pfam" id="PF00173">
    <property type="entry name" value="Cyt-b5"/>
    <property type="match status" value="1"/>
</dbReference>
<dbReference type="OrthoDB" id="258397at2759"/>
<dbReference type="InterPro" id="IPR036400">
    <property type="entry name" value="Cyt_B5-like_heme/steroid_sf"/>
</dbReference>
<reference evidence="4 5" key="1">
    <citation type="submission" date="2020-08" db="EMBL/GenBank/DDBJ databases">
        <authorList>
            <person name="Newling K."/>
            <person name="Davey J."/>
            <person name="Forrester S."/>
        </authorList>
    </citation>
    <scope>NUCLEOTIDE SEQUENCE [LARGE SCALE GENOMIC DNA]</scope>
    <source>
        <strain evidence="5">Crithidia deanei Carvalho (ATCC PRA-265)</strain>
    </source>
</reference>
<gene>
    <name evidence="4" type="ORF">ADEAN_000134100</name>
</gene>
<evidence type="ECO:0000313" key="5">
    <source>
        <dbReference type="Proteomes" id="UP000515908"/>
    </source>
</evidence>
<name>A0A7G2C558_9TRYP</name>
<dbReference type="AlphaFoldDB" id="A0A7G2C558"/>
<evidence type="ECO:0000259" key="3">
    <source>
        <dbReference type="Pfam" id="PF00173"/>
    </source>
</evidence>
<dbReference type="InterPro" id="IPR001199">
    <property type="entry name" value="Cyt_B5-like_heme/steroid-bd"/>
</dbReference>
<accession>A0A7G2C558</accession>
<organism evidence="4 5">
    <name type="scientific">Angomonas deanei</name>
    <dbReference type="NCBI Taxonomy" id="59799"/>
    <lineage>
        <taxon>Eukaryota</taxon>
        <taxon>Discoba</taxon>
        <taxon>Euglenozoa</taxon>
        <taxon>Kinetoplastea</taxon>
        <taxon>Metakinetoplastina</taxon>
        <taxon>Trypanosomatida</taxon>
        <taxon>Trypanosomatidae</taxon>
        <taxon>Strigomonadinae</taxon>
        <taxon>Angomonas</taxon>
    </lineage>
</organism>
<proteinExistence type="predicted"/>
<keyword evidence="2" id="KW-0472">Membrane</keyword>
<feature type="region of interest" description="Disordered" evidence="1">
    <location>
        <begin position="68"/>
        <end position="89"/>
    </location>
</feature>
<keyword evidence="2" id="KW-1133">Transmembrane helix</keyword>
<evidence type="ECO:0000313" key="4">
    <source>
        <dbReference type="EMBL" id="CAD2213897.1"/>
    </source>
</evidence>
<evidence type="ECO:0000256" key="1">
    <source>
        <dbReference type="SAM" id="MobiDB-lite"/>
    </source>
</evidence>